<evidence type="ECO:0000256" key="1">
    <source>
        <dbReference type="SAM" id="MobiDB-lite"/>
    </source>
</evidence>
<reference evidence="2" key="1">
    <citation type="submission" date="2020-05" db="EMBL/GenBank/DDBJ databases">
        <authorList>
            <person name="Chiriac C."/>
            <person name="Salcher M."/>
            <person name="Ghai R."/>
            <person name="Kavagutti S V."/>
        </authorList>
    </citation>
    <scope>NUCLEOTIDE SEQUENCE</scope>
</reference>
<gene>
    <name evidence="2" type="ORF">UFOPK2086_00902</name>
</gene>
<dbReference type="EMBL" id="CAEZVQ010000123">
    <property type="protein sequence ID" value="CAB4639999.1"/>
    <property type="molecule type" value="Genomic_DNA"/>
</dbReference>
<name>A0A6J6JWA6_9ZZZZ</name>
<proteinExistence type="predicted"/>
<feature type="compositionally biased region" description="Polar residues" evidence="1">
    <location>
        <begin position="1"/>
        <end position="24"/>
    </location>
</feature>
<organism evidence="2">
    <name type="scientific">freshwater metagenome</name>
    <dbReference type="NCBI Taxonomy" id="449393"/>
    <lineage>
        <taxon>unclassified sequences</taxon>
        <taxon>metagenomes</taxon>
        <taxon>ecological metagenomes</taxon>
    </lineage>
</organism>
<sequence length="166" mass="17171">MSASTSANNAFGQRNTSPATNTVSGPAHKFALHTTPSRRVNPEFSNHVVAGDTPMPTITTSAGITSPLLRVTLFTRESPSMLATCTLHRTTTPLRSCTAPIAAPVSAPMARISGASRPSSTVTSAPRFFAVAAASKPMNPAPITTTRTPSVISSRNAVASANVRNV</sequence>
<accession>A0A6J6JWA6</accession>
<evidence type="ECO:0000313" key="2">
    <source>
        <dbReference type="EMBL" id="CAB4639999.1"/>
    </source>
</evidence>
<dbReference type="AlphaFoldDB" id="A0A6J6JWA6"/>
<feature type="region of interest" description="Disordered" evidence="1">
    <location>
        <begin position="1"/>
        <end position="27"/>
    </location>
</feature>
<protein>
    <submittedName>
        <fullName evidence="2">Unannotated protein</fullName>
    </submittedName>
</protein>